<dbReference type="SMART" id="SM00165">
    <property type="entry name" value="UBA"/>
    <property type="match status" value="1"/>
</dbReference>
<feature type="domain" description="UBA" evidence="2">
    <location>
        <begin position="1"/>
        <end position="39"/>
    </location>
</feature>
<dbReference type="Proteomes" id="UP001476247">
    <property type="component" value="Unassembled WGS sequence"/>
</dbReference>
<dbReference type="InterPro" id="IPR009060">
    <property type="entry name" value="UBA-like_sf"/>
</dbReference>
<feature type="domain" description="USP" evidence="3">
    <location>
        <begin position="156"/>
        <end position="677"/>
    </location>
</feature>
<gene>
    <name evidence="4" type="ORF">HPULCUR_009349</name>
</gene>
<organism evidence="4 5">
    <name type="scientific">Helicostylum pulchrum</name>
    <dbReference type="NCBI Taxonomy" id="562976"/>
    <lineage>
        <taxon>Eukaryota</taxon>
        <taxon>Fungi</taxon>
        <taxon>Fungi incertae sedis</taxon>
        <taxon>Mucoromycota</taxon>
        <taxon>Mucoromycotina</taxon>
        <taxon>Mucoromycetes</taxon>
        <taxon>Mucorales</taxon>
        <taxon>Mucorineae</taxon>
        <taxon>Mucoraceae</taxon>
        <taxon>Helicostylum</taxon>
    </lineage>
</organism>
<evidence type="ECO:0000259" key="2">
    <source>
        <dbReference type="PROSITE" id="PS50030"/>
    </source>
</evidence>
<dbReference type="Gene3D" id="1.10.8.10">
    <property type="entry name" value="DNA helicase RuvA subunit, C-terminal domain"/>
    <property type="match status" value="1"/>
</dbReference>
<dbReference type="PANTHER" id="PTHR39597">
    <property type="entry name" value="UBA DOMAIN-CONTAINING PROTEIN RUP1"/>
    <property type="match status" value="1"/>
</dbReference>
<evidence type="ECO:0000313" key="5">
    <source>
        <dbReference type="Proteomes" id="UP001476247"/>
    </source>
</evidence>
<dbReference type="InterPro" id="IPR001394">
    <property type="entry name" value="Peptidase_C19_UCH"/>
</dbReference>
<dbReference type="SUPFAM" id="SSF54001">
    <property type="entry name" value="Cysteine proteinases"/>
    <property type="match status" value="1"/>
</dbReference>
<accession>A0ABP9YA83</accession>
<dbReference type="InterPro" id="IPR038765">
    <property type="entry name" value="Papain-like_cys_pep_sf"/>
</dbReference>
<dbReference type="InterPro" id="IPR055335">
    <property type="entry name" value="Ucp6/RUP1"/>
</dbReference>
<dbReference type="PROSITE" id="PS50235">
    <property type="entry name" value="USP_3"/>
    <property type="match status" value="1"/>
</dbReference>
<feature type="region of interest" description="Disordered" evidence="1">
    <location>
        <begin position="1021"/>
        <end position="1046"/>
    </location>
</feature>
<dbReference type="SUPFAM" id="SSF46934">
    <property type="entry name" value="UBA-like"/>
    <property type="match status" value="1"/>
</dbReference>
<sequence length="1070" mass="121642">MEDAISQLQDLGVTRSQAKKALARYNNDVARAADFIFSGNPISDDEVEENTTESDEALAIRLSVEEEQAATSYHKNVFDEAIPETVIEEPEKPKIQQEIAPPTDSSSWSVIPFKEPEPLIHTAIKKTTLSTDESSLTWWKDPEDPSDRIALDDLPIGLRPPSYNFAYSPVILQALFHVTAFQHAVLSFRPTSHSWGTPSNYWKGFGDAVPGYVMREVLTKRQVVTHAPSSTPSTPPSPPAATTEENLISFDDSPAQSSSDEINETINENIVQEDLPPRIVETTIPAKETVEFVDVVDNELQLMPKCLSALAEMQKLFAFLGNSKRLYGSTSHYVRALNTKSRANNWEFNDKTFEAFLEMMIQGLVQADEESDNAIDPSYIPIFRSLFLVKARIEYGNDYDDDEIYYLTLGVDTHMNSFHDCLDPLIFESYEMIPDPEADPGISDDDDADEDQVQHKFTTFNQIPPILLVLLDHRKPPNASTASEYIVDKTIYMDRYMVEKKDQALQGFKEMESCRKKIMQAKSEMETLKRDSTLSIDKRDVLLHTLDYFEQAHHDQQEELDILKQVLYAVNEKIDLRLIDLEDVVMDQREKIHHVFDRDDMKENPYGLRASFHHDGKSGTGHYWAYIWVEPMEQPLLSDIALEGGWFKFCDAYVTACTETEVYSEPVPPFALMYVSDALQNVTKEELYNCIPDTLKEFIQADNRLLDQEIYAHDHLHNPQESTSLISTSDDDAGFTEKTETQLEYRFADMDISSTDDTNSVGTAVGQTTIEYSEPHQYTFTGQGFNKLKDRVNSKIMEVSTYANDDYRLLMSFETFLARTQNRLLLEHLYLLYSSEKDGEFIVDEEGSKKDDDLMTVWHIYDTYLAIGEMVTQALSYFAHQDFSSALQCLLDSKRHEAVWKTELLLDMDVSNSFSGLSTISFNHIIEVYGKECLKILNNAAYKKASHESYRTRGLEDAIRIAYQAQTVIGPDKMTNDSEYHLLGSLWLSFSEQPGISASLTNTHVELLNTLIMIYLEGQSGGSSAGIRSRSDSPAQLSDDEEDGDENLPLWQKYQLFCSESQQLLKSLNK</sequence>
<protein>
    <recommendedName>
        <fullName evidence="6">UBA domain-containing protein</fullName>
    </recommendedName>
</protein>
<reference evidence="4 5" key="1">
    <citation type="submission" date="2024-04" db="EMBL/GenBank/DDBJ databases">
        <title>genome sequences of Mucor flavus KT1a and Helicostylum pulchrum KT1b strains isolation_sourced from the surface of a dry-aged beef.</title>
        <authorList>
            <person name="Toyotome T."/>
            <person name="Hosono M."/>
            <person name="Torimaru M."/>
            <person name="Fukuda K."/>
            <person name="Mikami N."/>
        </authorList>
    </citation>
    <scope>NUCLEOTIDE SEQUENCE [LARGE SCALE GENOMIC DNA]</scope>
    <source>
        <strain evidence="4 5">KT1b</strain>
    </source>
</reference>
<dbReference type="Pfam" id="PF00443">
    <property type="entry name" value="UCH"/>
    <property type="match status" value="1"/>
</dbReference>
<dbReference type="InterPro" id="IPR015940">
    <property type="entry name" value="UBA"/>
</dbReference>
<dbReference type="EMBL" id="BAABUJ010000031">
    <property type="protein sequence ID" value="GAA5803864.1"/>
    <property type="molecule type" value="Genomic_DNA"/>
</dbReference>
<proteinExistence type="predicted"/>
<evidence type="ECO:0008006" key="6">
    <source>
        <dbReference type="Google" id="ProtNLM"/>
    </source>
</evidence>
<keyword evidence="5" id="KW-1185">Reference proteome</keyword>
<dbReference type="InterPro" id="IPR028889">
    <property type="entry name" value="USP"/>
</dbReference>
<dbReference type="Gene3D" id="3.90.70.10">
    <property type="entry name" value="Cysteine proteinases"/>
    <property type="match status" value="1"/>
</dbReference>
<evidence type="ECO:0000313" key="4">
    <source>
        <dbReference type="EMBL" id="GAA5803864.1"/>
    </source>
</evidence>
<name>A0ABP9YA83_9FUNG</name>
<comment type="caution">
    <text evidence="4">The sequence shown here is derived from an EMBL/GenBank/DDBJ whole genome shotgun (WGS) entry which is preliminary data.</text>
</comment>
<feature type="region of interest" description="Disordered" evidence="1">
    <location>
        <begin position="224"/>
        <end position="244"/>
    </location>
</feature>
<evidence type="ECO:0000256" key="1">
    <source>
        <dbReference type="SAM" id="MobiDB-lite"/>
    </source>
</evidence>
<dbReference type="PROSITE" id="PS50030">
    <property type="entry name" value="UBA"/>
    <property type="match status" value="1"/>
</dbReference>
<dbReference type="CDD" id="cd14297">
    <property type="entry name" value="UBA2_spUBP14_like"/>
    <property type="match status" value="1"/>
</dbReference>
<evidence type="ECO:0000259" key="3">
    <source>
        <dbReference type="PROSITE" id="PS50235"/>
    </source>
</evidence>
<dbReference type="PANTHER" id="PTHR39597:SF1">
    <property type="entry name" value="UBA DOMAIN-CONTAINING PROTEIN RUP1"/>
    <property type="match status" value="1"/>
</dbReference>